<keyword evidence="1" id="KW-0596">Phosphopantetheine</keyword>
<reference evidence="4" key="1">
    <citation type="submission" date="2016-09" db="EMBL/GenBank/DDBJ databases">
        <authorList>
            <person name="Capua I."/>
            <person name="De Benedictis P."/>
            <person name="Joannis T."/>
            <person name="Lombin L.H."/>
            <person name="Cattoli G."/>
        </authorList>
    </citation>
    <scope>NUCLEOTIDE SEQUENCE</scope>
    <source>
        <strain evidence="4">Sgr29</strain>
    </source>
</reference>
<dbReference type="InterPro" id="IPR009081">
    <property type="entry name" value="PP-bd_ACP"/>
</dbReference>
<dbReference type="InterPro" id="IPR036736">
    <property type="entry name" value="ACP-like_sf"/>
</dbReference>
<dbReference type="Pfam" id="PF00550">
    <property type="entry name" value="PP-binding"/>
    <property type="match status" value="1"/>
</dbReference>
<dbReference type="EMBL" id="KX817190">
    <property type="protein sequence ID" value="AQW35060.1"/>
    <property type="molecule type" value="Genomic_DNA"/>
</dbReference>
<sequence length="87" mass="9079">MSQFTVEHLKALLEQAAGQDADAPALTADTLDTAFGDLGYDSLAMLEVASLAQRQCGITLEDEAVSDADTPRKLLTLVNGLITADAA</sequence>
<dbReference type="SUPFAM" id="SSF47336">
    <property type="entry name" value="ACP-like"/>
    <property type="match status" value="1"/>
</dbReference>
<evidence type="ECO:0000256" key="1">
    <source>
        <dbReference type="ARBA" id="ARBA00022450"/>
    </source>
</evidence>
<dbReference type="AlphaFoldDB" id="A0A1S6QMQ5"/>
<name>A0A1S6QMQ5_9ACTN</name>
<dbReference type="SMART" id="SM00823">
    <property type="entry name" value="PKS_PP"/>
    <property type="match status" value="1"/>
</dbReference>
<dbReference type="InterPro" id="IPR006162">
    <property type="entry name" value="Ppantetheine_attach_site"/>
</dbReference>
<dbReference type="PROSITE" id="PS00012">
    <property type="entry name" value="PHOSPHOPANTETHEINE"/>
    <property type="match status" value="1"/>
</dbReference>
<accession>A0A1S6QMQ5</accession>
<proteinExistence type="predicted"/>
<protein>
    <submittedName>
        <fullName evidence="4">Acyl carrier protein</fullName>
    </submittedName>
</protein>
<evidence type="ECO:0000259" key="3">
    <source>
        <dbReference type="PROSITE" id="PS50075"/>
    </source>
</evidence>
<dbReference type="PROSITE" id="PS50075">
    <property type="entry name" value="CARRIER"/>
    <property type="match status" value="1"/>
</dbReference>
<gene>
    <name evidence="4" type="primary">mrqC</name>
</gene>
<dbReference type="GO" id="GO:0031177">
    <property type="term" value="F:phosphopantetheine binding"/>
    <property type="evidence" value="ECO:0007669"/>
    <property type="project" value="InterPro"/>
</dbReference>
<evidence type="ECO:0000313" key="4">
    <source>
        <dbReference type="EMBL" id="AQW35060.1"/>
    </source>
</evidence>
<keyword evidence="2" id="KW-0597">Phosphoprotein</keyword>
<organism evidence="4">
    <name type="scientific">Streptomyces griseoruber</name>
    <dbReference type="NCBI Taxonomy" id="1943"/>
    <lineage>
        <taxon>Bacteria</taxon>
        <taxon>Bacillati</taxon>
        <taxon>Actinomycetota</taxon>
        <taxon>Actinomycetes</taxon>
        <taxon>Kitasatosporales</taxon>
        <taxon>Streptomycetaceae</taxon>
        <taxon>Streptomyces</taxon>
    </lineage>
</organism>
<dbReference type="GO" id="GO:0017000">
    <property type="term" value="P:antibiotic biosynthetic process"/>
    <property type="evidence" value="ECO:0007669"/>
    <property type="project" value="UniProtKB-ARBA"/>
</dbReference>
<dbReference type="Gene3D" id="1.10.1200.10">
    <property type="entry name" value="ACP-like"/>
    <property type="match status" value="1"/>
</dbReference>
<evidence type="ECO:0000256" key="2">
    <source>
        <dbReference type="ARBA" id="ARBA00022553"/>
    </source>
</evidence>
<feature type="domain" description="Carrier" evidence="3">
    <location>
        <begin position="3"/>
        <end position="82"/>
    </location>
</feature>
<dbReference type="InterPro" id="IPR020806">
    <property type="entry name" value="PKS_PP-bd"/>
</dbReference>